<evidence type="ECO:0000259" key="2">
    <source>
        <dbReference type="PROSITE" id="PS50104"/>
    </source>
</evidence>
<dbReference type="SUPFAM" id="SSF52200">
    <property type="entry name" value="Toll/Interleukin receptor TIR domain"/>
    <property type="match status" value="1"/>
</dbReference>
<dbReference type="GeneID" id="107119895"/>
<keyword evidence="3" id="KW-1185">Reference proteome</keyword>
<accession>A0ABM1KWB2</accession>
<dbReference type="PANTHER" id="PTHR22662">
    <property type="entry name" value="TIRAP"/>
    <property type="match status" value="1"/>
</dbReference>
<reference evidence="4" key="1">
    <citation type="submission" date="2025-08" db="UniProtKB">
        <authorList>
            <consortium name="RefSeq"/>
        </authorList>
    </citation>
    <scope>IDENTIFICATION</scope>
</reference>
<keyword evidence="4" id="KW-0675">Receptor</keyword>
<evidence type="ECO:0000313" key="3">
    <source>
        <dbReference type="Proteomes" id="UP000694871"/>
    </source>
</evidence>
<feature type="domain" description="TIR" evidence="2">
    <location>
        <begin position="71"/>
        <end position="200"/>
    </location>
</feature>
<organism evidence="3 4">
    <name type="scientific">Gekko japonicus</name>
    <name type="common">Schlegel's Japanese gecko</name>
    <dbReference type="NCBI Taxonomy" id="146911"/>
    <lineage>
        <taxon>Eukaryota</taxon>
        <taxon>Metazoa</taxon>
        <taxon>Chordata</taxon>
        <taxon>Craniata</taxon>
        <taxon>Vertebrata</taxon>
        <taxon>Euteleostomi</taxon>
        <taxon>Lepidosauria</taxon>
        <taxon>Squamata</taxon>
        <taxon>Bifurcata</taxon>
        <taxon>Gekkota</taxon>
        <taxon>Gekkonidae</taxon>
        <taxon>Gekkoninae</taxon>
        <taxon>Gekko</taxon>
    </lineage>
</organism>
<gene>
    <name evidence="4" type="primary">TIRAP</name>
</gene>
<evidence type="ECO:0000313" key="4">
    <source>
        <dbReference type="RefSeq" id="XP_015277999.1"/>
    </source>
</evidence>
<evidence type="ECO:0000256" key="1">
    <source>
        <dbReference type="SAM" id="MobiDB-lite"/>
    </source>
</evidence>
<dbReference type="InterPro" id="IPR017279">
    <property type="entry name" value="Tol-interleuk_rcpt_adapt_Tirap"/>
</dbReference>
<dbReference type="Gene3D" id="3.40.50.10140">
    <property type="entry name" value="Toll/interleukin-1 receptor homology (TIR) domain"/>
    <property type="match status" value="1"/>
</dbReference>
<dbReference type="PROSITE" id="PS50104">
    <property type="entry name" value="TIR"/>
    <property type="match status" value="1"/>
</dbReference>
<name>A0ABM1KWB2_GEKJA</name>
<proteinExistence type="predicted"/>
<feature type="region of interest" description="Disordered" evidence="1">
    <location>
        <begin position="1"/>
        <end position="45"/>
    </location>
</feature>
<dbReference type="Pfam" id="PF13676">
    <property type="entry name" value="TIR_2"/>
    <property type="match status" value="1"/>
</dbReference>
<dbReference type="Proteomes" id="UP000694871">
    <property type="component" value="Unplaced"/>
</dbReference>
<dbReference type="RefSeq" id="XP_015277999.1">
    <property type="nucleotide sequence ID" value="XM_015422513.1"/>
</dbReference>
<feature type="compositionally biased region" description="Low complexity" evidence="1">
    <location>
        <begin position="14"/>
        <end position="27"/>
    </location>
</feature>
<protein>
    <submittedName>
        <fullName evidence="4">Toll/interleukin-1 receptor domain-containing adapter protein</fullName>
    </submittedName>
</protein>
<sequence>MAGLFKWLPRKSRQSSNSSRSSADNASPPSPSPHQGQGSNSLASSSVNSAKQTSSTFHVNISSSDSARWKKLYDVCICHSEGDLEFVEQMVYYLESQPECFRCFLQLRDAVPGGAMVSELCEAVQNSHCWVLFITSRFLKDPWCVYQMHQALMEAPMANGRIIPVLKDIDRRDYPRELKCIYYINVTVQEKGFGQVKETVMRYLRELCKNASRSD</sequence>
<dbReference type="InterPro" id="IPR000157">
    <property type="entry name" value="TIR_dom"/>
</dbReference>
<dbReference type="InterPro" id="IPR035897">
    <property type="entry name" value="Toll_tir_struct_dom_sf"/>
</dbReference>
<dbReference type="SMART" id="SM00255">
    <property type="entry name" value="TIR"/>
    <property type="match status" value="1"/>
</dbReference>
<dbReference type="PANTHER" id="PTHR22662:SF0">
    <property type="entry name" value="TOLL_INTERLEUKIN-1 RECEPTOR DOMAIN-CONTAINING ADAPTER PROTEIN"/>
    <property type="match status" value="1"/>
</dbReference>